<gene>
    <name evidence="1" type="ORF">GMRT_13559</name>
</gene>
<dbReference type="EMBL" id="VDLU01000001">
    <property type="protein sequence ID" value="TNJ29979.1"/>
    <property type="molecule type" value="Genomic_DNA"/>
</dbReference>
<sequence length="77" mass="8839">MTDYITGVEYSDAEIQQYITEQNIIQYLNDGAIALAKERPAKPLLWLGQWLLSHNKRKPVLEIPEKEKEKAEAVIGK</sequence>
<accession>A0A4Z1TBS2</accession>
<dbReference type="VEuPathDB" id="GiardiaDB:GMRT_13559"/>
<name>A0A4Z1TBS2_GIAMU</name>
<dbReference type="SUPFAM" id="SSF47391">
    <property type="entry name" value="Dimerization-anchoring domain of cAMP-dependent PK regulatory subunit"/>
    <property type="match status" value="1"/>
</dbReference>
<protein>
    <submittedName>
        <fullName evidence="1">Dpy-30 motif-containing protein</fullName>
    </submittedName>
</protein>
<dbReference type="OrthoDB" id="1729737at2759"/>
<dbReference type="InterPro" id="IPR007858">
    <property type="entry name" value="Dpy-30_motif"/>
</dbReference>
<reference evidence="1 2" key="1">
    <citation type="submission" date="2019-05" db="EMBL/GenBank/DDBJ databases">
        <title>The compact genome of Giardia muris reveals important steps in the evolution of intestinal protozoan parasites.</title>
        <authorList>
            <person name="Xu F."/>
            <person name="Jimenez-Gonzalez A."/>
            <person name="Einarsson E."/>
            <person name="Astvaldsson A."/>
            <person name="Peirasmaki D."/>
            <person name="Eckmann L."/>
            <person name="Andersson J.O."/>
            <person name="Svard S.G."/>
            <person name="Jerlstrom-Hultqvist J."/>
        </authorList>
    </citation>
    <scope>NUCLEOTIDE SEQUENCE [LARGE SCALE GENOMIC DNA]</scope>
    <source>
        <strain evidence="1 2">Roberts-Thomson</strain>
    </source>
</reference>
<evidence type="ECO:0000313" key="2">
    <source>
        <dbReference type="Proteomes" id="UP000315496"/>
    </source>
</evidence>
<dbReference type="Gene3D" id="1.20.890.10">
    <property type="entry name" value="cAMP-dependent protein kinase regulatory subunit, dimerization-anchoring domain"/>
    <property type="match status" value="1"/>
</dbReference>
<dbReference type="AlphaFoldDB" id="A0A4Z1TBS2"/>
<comment type="caution">
    <text evidence="1">The sequence shown here is derived from an EMBL/GenBank/DDBJ whole genome shotgun (WGS) entry which is preliminary data.</text>
</comment>
<keyword evidence="2" id="KW-1185">Reference proteome</keyword>
<evidence type="ECO:0000313" key="1">
    <source>
        <dbReference type="EMBL" id="TNJ29979.1"/>
    </source>
</evidence>
<proteinExistence type="predicted"/>
<organism evidence="1 2">
    <name type="scientific">Giardia muris</name>
    <dbReference type="NCBI Taxonomy" id="5742"/>
    <lineage>
        <taxon>Eukaryota</taxon>
        <taxon>Metamonada</taxon>
        <taxon>Diplomonadida</taxon>
        <taxon>Hexamitidae</taxon>
        <taxon>Giardiinae</taxon>
        <taxon>Giardia</taxon>
    </lineage>
</organism>
<dbReference type="Pfam" id="PF05186">
    <property type="entry name" value="Dpy-30"/>
    <property type="match status" value="1"/>
</dbReference>
<dbReference type="Proteomes" id="UP000315496">
    <property type="component" value="Chromosome 1"/>
</dbReference>